<dbReference type="EMBL" id="JARK01001342">
    <property type="protein sequence ID" value="EYC29399.1"/>
    <property type="molecule type" value="Genomic_DNA"/>
</dbReference>
<accession>A0A016VP83</accession>
<dbReference type="AlphaFoldDB" id="A0A016VP83"/>
<protein>
    <submittedName>
        <fullName evidence="1">Uncharacterized protein</fullName>
    </submittedName>
</protein>
<name>A0A016VP83_9BILA</name>
<gene>
    <name evidence="1" type="primary">Acey_s0006.g2958</name>
    <name evidence="1" type="ORF">Y032_0006g2958</name>
</gene>
<evidence type="ECO:0000313" key="1">
    <source>
        <dbReference type="EMBL" id="EYC29399.1"/>
    </source>
</evidence>
<proteinExistence type="predicted"/>
<dbReference type="Proteomes" id="UP000024635">
    <property type="component" value="Unassembled WGS sequence"/>
</dbReference>
<evidence type="ECO:0000313" key="2">
    <source>
        <dbReference type="Proteomes" id="UP000024635"/>
    </source>
</evidence>
<reference evidence="2" key="1">
    <citation type="journal article" date="2015" name="Nat. Genet.">
        <title>The genome and transcriptome of the zoonotic hookworm Ancylostoma ceylanicum identify infection-specific gene families.</title>
        <authorList>
            <person name="Schwarz E.M."/>
            <person name="Hu Y."/>
            <person name="Antoshechkin I."/>
            <person name="Miller M.M."/>
            <person name="Sternberg P.W."/>
            <person name="Aroian R.V."/>
        </authorList>
    </citation>
    <scope>NUCLEOTIDE SEQUENCE</scope>
    <source>
        <strain evidence="2">HY135</strain>
    </source>
</reference>
<keyword evidence="2" id="KW-1185">Reference proteome</keyword>
<comment type="caution">
    <text evidence="1">The sequence shown here is derived from an EMBL/GenBank/DDBJ whole genome shotgun (WGS) entry which is preliminary data.</text>
</comment>
<sequence>MLVRCTHSLGQFILDATGVRLPGARIHLRKIFEEDRSTRHEILNERRARPSRGRKRVRLLCDSDATSPYSSS</sequence>
<organism evidence="1 2">
    <name type="scientific">Ancylostoma ceylanicum</name>
    <dbReference type="NCBI Taxonomy" id="53326"/>
    <lineage>
        <taxon>Eukaryota</taxon>
        <taxon>Metazoa</taxon>
        <taxon>Ecdysozoa</taxon>
        <taxon>Nematoda</taxon>
        <taxon>Chromadorea</taxon>
        <taxon>Rhabditida</taxon>
        <taxon>Rhabditina</taxon>
        <taxon>Rhabditomorpha</taxon>
        <taxon>Strongyloidea</taxon>
        <taxon>Ancylostomatidae</taxon>
        <taxon>Ancylostomatinae</taxon>
        <taxon>Ancylostoma</taxon>
    </lineage>
</organism>